<feature type="transmembrane region" description="Helical" evidence="6">
    <location>
        <begin position="32"/>
        <end position="49"/>
    </location>
</feature>
<keyword evidence="3 6" id="KW-0812">Transmembrane</keyword>
<evidence type="ECO:0000256" key="5">
    <source>
        <dbReference type="ARBA" id="ARBA00023136"/>
    </source>
</evidence>
<comment type="caution">
    <text evidence="8">The sequence shown here is derived from an EMBL/GenBank/DDBJ whole genome shotgun (WGS) entry which is preliminary data.</text>
</comment>
<evidence type="ECO:0000256" key="2">
    <source>
        <dbReference type="ARBA" id="ARBA00022475"/>
    </source>
</evidence>
<dbReference type="PANTHER" id="PTHR32322:SF18">
    <property type="entry name" value="S-ADENOSYLMETHIONINE_S-ADENOSYLHOMOCYSTEINE TRANSPORTER"/>
    <property type="match status" value="1"/>
</dbReference>
<sequence>MIAAYLQLAAAMAVVGANIALGKAIVAVVPVFVFAAARFFIAIVILFPLARGIEGRTTAAISRGQWRDLFWQAFFGVFLFTAFMLHGVRLTSASSAGVITSTIPAVVAVLSVAMLGEAMSRRRAGAIALAVLGIAAINLGDASSFARHAAAPVPGGGAAALLGNALVLCAVVSEALFTIFAKKLSGKVPPITMAAWINAIGLALSLPLAWWQYSAFDIRRVSLVMALGLVYYALAASVISLMLWYRGIVRVPASLAGLFTGVMPISATLSATLFLGEAFSAAHALGLALVLTAIVIGSREKRKSPPLVG</sequence>
<dbReference type="AlphaFoldDB" id="A0A4R3JJC8"/>
<comment type="subcellular location">
    <subcellularLocation>
        <location evidence="1">Cell membrane</location>
        <topology evidence="1">Multi-pass membrane protein</topology>
    </subcellularLocation>
</comment>
<dbReference type="Proteomes" id="UP000295304">
    <property type="component" value="Unassembled WGS sequence"/>
</dbReference>
<dbReference type="OrthoDB" id="9799821at2"/>
<feature type="transmembrane region" description="Helical" evidence="6">
    <location>
        <begin position="94"/>
        <end position="115"/>
    </location>
</feature>
<keyword evidence="4 6" id="KW-1133">Transmembrane helix</keyword>
<evidence type="ECO:0000256" key="4">
    <source>
        <dbReference type="ARBA" id="ARBA00022989"/>
    </source>
</evidence>
<dbReference type="InterPro" id="IPR037185">
    <property type="entry name" value="EmrE-like"/>
</dbReference>
<dbReference type="EMBL" id="SLZW01000001">
    <property type="protein sequence ID" value="TCS64970.1"/>
    <property type="molecule type" value="Genomic_DNA"/>
</dbReference>
<feature type="domain" description="EamA" evidence="7">
    <location>
        <begin position="4"/>
        <end position="138"/>
    </location>
</feature>
<proteinExistence type="predicted"/>
<dbReference type="PANTHER" id="PTHR32322">
    <property type="entry name" value="INNER MEMBRANE TRANSPORTER"/>
    <property type="match status" value="1"/>
</dbReference>
<feature type="transmembrane region" description="Helical" evidence="6">
    <location>
        <begin position="223"/>
        <end position="243"/>
    </location>
</feature>
<dbReference type="RefSeq" id="WP_132937697.1">
    <property type="nucleotide sequence ID" value="NZ_CP119676.1"/>
</dbReference>
<keyword evidence="2" id="KW-1003">Cell membrane</keyword>
<feature type="transmembrane region" description="Helical" evidence="6">
    <location>
        <begin position="158"/>
        <end position="181"/>
    </location>
</feature>
<keyword evidence="9" id="KW-1185">Reference proteome</keyword>
<accession>A0A4R3JJC8</accession>
<dbReference type="InterPro" id="IPR000620">
    <property type="entry name" value="EamA_dom"/>
</dbReference>
<feature type="transmembrane region" description="Helical" evidence="6">
    <location>
        <begin position="69"/>
        <end position="88"/>
    </location>
</feature>
<organism evidence="8 9">
    <name type="scientific">Varunaivibrio sulfuroxidans</name>
    <dbReference type="NCBI Taxonomy" id="1773489"/>
    <lineage>
        <taxon>Bacteria</taxon>
        <taxon>Pseudomonadati</taxon>
        <taxon>Pseudomonadota</taxon>
        <taxon>Alphaproteobacteria</taxon>
        <taxon>Rhodospirillales</taxon>
        <taxon>Magnetovibrionaceae</taxon>
        <taxon>Varunaivibrio</taxon>
    </lineage>
</organism>
<protein>
    <submittedName>
        <fullName evidence="8">Threonine/homoserine efflux transporter RhtA</fullName>
    </submittedName>
</protein>
<evidence type="ECO:0000313" key="8">
    <source>
        <dbReference type="EMBL" id="TCS64970.1"/>
    </source>
</evidence>
<name>A0A4R3JJC8_9PROT</name>
<reference evidence="8 9" key="1">
    <citation type="submission" date="2019-03" db="EMBL/GenBank/DDBJ databases">
        <title>Genomic Encyclopedia of Type Strains, Phase IV (KMG-IV): sequencing the most valuable type-strain genomes for metagenomic binning, comparative biology and taxonomic classification.</title>
        <authorList>
            <person name="Goeker M."/>
        </authorList>
    </citation>
    <scope>NUCLEOTIDE SEQUENCE [LARGE SCALE GENOMIC DNA]</scope>
    <source>
        <strain evidence="8 9">DSM 101688</strain>
    </source>
</reference>
<evidence type="ECO:0000259" key="7">
    <source>
        <dbReference type="Pfam" id="PF00892"/>
    </source>
</evidence>
<evidence type="ECO:0000256" key="3">
    <source>
        <dbReference type="ARBA" id="ARBA00022692"/>
    </source>
</evidence>
<evidence type="ECO:0000256" key="6">
    <source>
        <dbReference type="SAM" id="Phobius"/>
    </source>
</evidence>
<feature type="transmembrane region" description="Helical" evidence="6">
    <location>
        <begin position="281"/>
        <end position="298"/>
    </location>
</feature>
<feature type="domain" description="EamA" evidence="7">
    <location>
        <begin position="162"/>
        <end position="296"/>
    </location>
</feature>
<dbReference type="InterPro" id="IPR050638">
    <property type="entry name" value="AA-Vitamin_Transporters"/>
</dbReference>
<evidence type="ECO:0000313" key="9">
    <source>
        <dbReference type="Proteomes" id="UP000295304"/>
    </source>
</evidence>
<feature type="transmembrane region" description="Helical" evidence="6">
    <location>
        <begin position="255"/>
        <end position="275"/>
    </location>
</feature>
<dbReference type="GO" id="GO:0005886">
    <property type="term" value="C:plasma membrane"/>
    <property type="evidence" value="ECO:0007669"/>
    <property type="project" value="UniProtKB-SubCell"/>
</dbReference>
<gene>
    <name evidence="8" type="ORF">EDD55_101302</name>
</gene>
<feature type="transmembrane region" description="Helical" evidence="6">
    <location>
        <begin position="127"/>
        <end position="146"/>
    </location>
</feature>
<feature type="transmembrane region" description="Helical" evidence="6">
    <location>
        <begin position="193"/>
        <end position="211"/>
    </location>
</feature>
<evidence type="ECO:0000256" key="1">
    <source>
        <dbReference type="ARBA" id="ARBA00004651"/>
    </source>
</evidence>
<dbReference type="Pfam" id="PF00892">
    <property type="entry name" value="EamA"/>
    <property type="match status" value="2"/>
</dbReference>
<dbReference type="SUPFAM" id="SSF103481">
    <property type="entry name" value="Multidrug resistance efflux transporter EmrE"/>
    <property type="match status" value="2"/>
</dbReference>
<keyword evidence="5 6" id="KW-0472">Membrane</keyword>